<gene>
    <name evidence="2" type="ORF">Tci_931639</name>
</gene>
<dbReference type="AlphaFoldDB" id="A0A699XN50"/>
<organism evidence="2">
    <name type="scientific">Tanacetum cinerariifolium</name>
    <name type="common">Dalmatian daisy</name>
    <name type="synonym">Chrysanthemum cinerariifolium</name>
    <dbReference type="NCBI Taxonomy" id="118510"/>
    <lineage>
        <taxon>Eukaryota</taxon>
        <taxon>Viridiplantae</taxon>
        <taxon>Streptophyta</taxon>
        <taxon>Embryophyta</taxon>
        <taxon>Tracheophyta</taxon>
        <taxon>Spermatophyta</taxon>
        <taxon>Magnoliopsida</taxon>
        <taxon>eudicotyledons</taxon>
        <taxon>Gunneridae</taxon>
        <taxon>Pentapetalae</taxon>
        <taxon>asterids</taxon>
        <taxon>campanulids</taxon>
        <taxon>Asterales</taxon>
        <taxon>Asteraceae</taxon>
        <taxon>Asteroideae</taxon>
        <taxon>Anthemideae</taxon>
        <taxon>Anthemidinae</taxon>
        <taxon>Tanacetum</taxon>
    </lineage>
</organism>
<proteinExistence type="predicted"/>
<feature type="non-terminal residue" evidence="2">
    <location>
        <position position="82"/>
    </location>
</feature>
<feature type="region of interest" description="Disordered" evidence="1">
    <location>
        <begin position="1"/>
        <end position="82"/>
    </location>
</feature>
<dbReference type="EMBL" id="BKCJ011867849">
    <property type="protein sequence ID" value="GFD59670.1"/>
    <property type="molecule type" value="Genomic_DNA"/>
</dbReference>
<comment type="caution">
    <text evidence="2">The sequence shown here is derived from an EMBL/GenBank/DDBJ whole genome shotgun (WGS) entry which is preliminary data.</text>
</comment>
<feature type="compositionally biased region" description="Basic and acidic residues" evidence="1">
    <location>
        <begin position="14"/>
        <end position="23"/>
    </location>
</feature>
<feature type="non-terminal residue" evidence="2">
    <location>
        <position position="1"/>
    </location>
</feature>
<accession>A0A699XN50</accession>
<protein>
    <submittedName>
        <fullName evidence="2">Uncharacterized protein</fullName>
    </submittedName>
</protein>
<sequence>ARRPAQQFAAEGIAHSEARSSRDRRGHRGQAPARGGGHCVWVRVGSGRHLLPGQGHHRRLVAASADRRADQADGRSLAGQLG</sequence>
<evidence type="ECO:0000256" key="1">
    <source>
        <dbReference type="SAM" id="MobiDB-lite"/>
    </source>
</evidence>
<evidence type="ECO:0000313" key="2">
    <source>
        <dbReference type="EMBL" id="GFD59670.1"/>
    </source>
</evidence>
<name>A0A699XN50_TANCI</name>
<reference evidence="2" key="1">
    <citation type="journal article" date="2019" name="Sci. Rep.">
        <title>Draft genome of Tanacetum cinerariifolium, the natural source of mosquito coil.</title>
        <authorList>
            <person name="Yamashiro T."/>
            <person name="Shiraishi A."/>
            <person name="Satake H."/>
            <person name="Nakayama K."/>
        </authorList>
    </citation>
    <scope>NUCLEOTIDE SEQUENCE</scope>
</reference>